<dbReference type="InterPro" id="IPR025315">
    <property type="entry name" value="DUF4220"/>
</dbReference>
<dbReference type="InterPro" id="IPR007658">
    <property type="entry name" value="DUF594"/>
</dbReference>
<dbReference type="PANTHER" id="PTHR31325">
    <property type="entry name" value="OS01G0798800 PROTEIN-RELATED"/>
    <property type="match status" value="1"/>
</dbReference>
<feature type="transmembrane region" description="Helical" evidence="1">
    <location>
        <begin position="75"/>
        <end position="96"/>
    </location>
</feature>
<evidence type="ECO:0000256" key="1">
    <source>
        <dbReference type="SAM" id="Phobius"/>
    </source>
</evidence>
<dbReference type="AlphaFoldDB" id="A0A445F7J4"/>
<evidence type="ECO:0000313" key="3">
    <source>
        <dbReference type="EMBL" id="RZB44750.1"/>
    </source>
</evidence>
<comment type="caution">
    <text evidence="3">The sequence shown here is derived from an EMBL/GenBank/DDBJ whole genome shotgun (WGS) entry which is preliminary data.</text>
</comment>
<feature type="transmembrane region" description="Helical" evidence="1">
    <location>
        <begin position="280"/>
        <end position="299"/>
    </location>
</feature>
<protein>
    <recommendedName>
        <fullName evidence="2">DUF4220 domain-containing protein</fullName>
    </recommendedName>
</protein>
<feature type="domain" description="DUF4220" evidence="2">
    <location>
        <begin position="46"/>
        <end position="399"/>
    </location>
</feature>
<organism evidence="3 4">
    <name type="scientific">Glycine soja</name>
    <name type="common">Wild soybean</name>
    <dbReference type="NCBI Taxonomy" id="3848"/>
    <lineage>
        <taxon>Eukaryota</taxon>
        <taxon>Viridiplantae</taxon>
        <taxon>Streptophyta</taxon>
        <taxon>Embryophyta</taxon>
        <taxon>Tracheophyta</taxon>
        <taxon>Spermatophyta</taxon>
        <taxon>Magnoliopsida</taxon>
        <taxon>eudicotyledons</taxon>
        <taxon>Gunneridae</taxon>
        <taxon>Pentapetalae</taxon>
        <taxon>rosids</taxon>
        <taxon>fabids</taxon>
        <taxon>Fabales</taxon>
        <taxon>Fabaceae</taxon>
        <taxon>Papilionoideae</taxon>
        <taxon>50 kb inversion clade</taxon>
        <taxon>NPAAA clade</taxon>
        <taxon>indigoferoid/millettioid clade</taxon>
        <taxon>Phaseoleae</taxon>
        <taxon>Glycine</taxon>
        <taxon>Glycine subgen. Soja</taxon>
    </lineage>
</organism>
<evidence type="ECO:0000313" key="4">
    <source>
        <dbReference type="Proteomes" id="UP000289340"/>
    </source>
</evidence>
<sequence>MPLAVVWKILELRVLVLLSLAFQIMLIVFGNQRKYQAGKELQLVVWVAYLLADLVATYVLGILSKDSKDHPVHMAIWAPFLLVHLGGPDTITAYALEDNELWKRHFLGIMTQIFGAVYVVYSSWNGSKLNYVTIPVMVAGVIKYGERTWSLWCGSSEKFRESILPPPDPGPNYAKFMDDCTAKKAEGYKVELKVKDTSTLSYNSKGAIANENVQDALLLHDGFYFFKIFERLFADLILSIQELKISRNYFQHNGMSWERAFKVIEVELGLMYDKLYTKAVVTYCGLGFGFGPGFCFGLGLGLKSVTLFCTLSAFITFLCLTDKAHMDFDQIITAVLFAGAILLEICAGIIFASSSWTMFWLSTRKNWIVDLLILCFQRFYKCLHAKRWSNRISQFNLMSFCLKCELHERVKIWNCQSKYQLFKKFHQKPETVSKKLKEVIFEQIRGKSKAAKDIEKCKKFCAHRGDGVLRALKCNCNSIAKSTEVEFDQSLLLRLIDSIAKTTEVEFDQSLLLWHIATDLCLYSDKSESDANCAGLQNYHISKLLTDCMLWLWHIATDLCCFCYSDESESNETDTNCAWLQNYKISKLLSNYMLYLLVECPFMLPNGIGQIRFKDTCAEVSEILQERKYISETDQICKVLDRVSVDEEFPPTKVKGDRSKSVLFDAQRLAKSIKSLEQEMKWSKEEKWRMISRVWVEMLCHAASQCRGFHHAKQLSRGGELLTHVWLLMAHLGITEQLQISKGHARAKLLLS</sequence>
<dbReference type="EMBL" id="QZWG01000020">
    <property type="protein sequence ID" value="RZB44750.1"/>
    <property type="molecule type" value="Genomic_DNA"/>
</dbReference>
<feature type="transmembrane region" description="Helical" evidence="1">
    <location>
        <begin position="334"/>
        <end position="361"/>
    </location>
</feature>
<reference evidence="3 4" key="1">
    <citation type="submission" date="2018-09" db="EMBL/GenBank/DDBJ databases">
        <title>A high-quality reference genome of wild soybean provides a powerful tool to mine soybean genomes.</title>
        <authorList>
            <person name="Xie M."/>
            <person name="Chung C.Y.L."/>
            <person name="Li M.-W."/>
            <person name="Wong F.-L."/>
            <person name="Chan T.-F."/>
            <person name="Lam H.-M."/>
        </authorList>
    </citation>
    <scope>NUCLEOTIDE SEQUENCE [LARGE SCALE GENOMIC DNA]</scope>
    <source>
        <strain evidence="4">cv. W05</strain>
        <tissue evidence="3">Hypocotyl of etiolated seedlings</tissue>
    </source>
</reference>
<keyword evidence="4" id="KW-1185">Reference proteome</keyword>
<feature type="transmembrane region" description="Helical" evidence="1">
    <location>
        <begin position="43"/>
        <end position="63"/>
    </location>
</feature>
<gene>
    <name evidence="3" type="ORF">D0Y65_054588</name>
</gene>
<dbReference type="Pfam" id="PF13968">
    <property type="entry name" value="DUF4220"/>
    <property type="match status" value="1"/>
</dbReference>
<dbReference type="Proteomes" id="UP000289340">
    <property type="component" value="Chromosome 20"/>
</dbReference>
<name>A0A445F7J4_GLYSO</name>
<proteinExistence type="predicted"/>
<feature type="transmembrane region" description="Helical" evidence="1">
    <location>
        <begin position="305"/>
        <end position="322"/>
    </location>
</feature>
<accession>A0A445F7J4</accession>
<dbReference type="Pfam" id="PF04578">
    <property type="entry name" value="DUF594"/>
    <property type="match status" value="1"/>
</dbReference>
<dbReference type="EMBL" id="QZWG01000020">
    <property type="protein sequence ID" value="RZB44751.1"/>
    <property type="molecule type" value="Genomic_DNA"/>
</dbReference>
<keyword evidence="1" id="KW-0472">Membrane</keyword>
<feature type="transmembrane region" description="Helical" evidence="1">
    <location>
        <begin position="12"/>
        <end position="31"/>
    </location>
</feature>
<dbReference type="Gramene" id="XM_028365941.1">
    <property type="protein sequence ID" value="XP_028221742.1"/>
    <property type="gene ID" value="LOC114403157"/>
</dbReference>
<keyword evidence="1" id="KW-1133">Transmembrane helix</keyword>
<evidence type="ECO:0000259" key="2">
    <source>
        <dbReference type="Pfam" id="PF13968"/>
    </source>
</evidence>
<keyword evidence="1" id="KW-0812">Transmembrane</keyword>